<feature type="region of interest" description="Disordered" evidence="7">
    <location>
        <begin position="519"/>
        <end position="578"/>
    </location>
</feature>
<dbReference type="RefSeq" id="WP_380053939.1">
    <property type="nucleotide sequence ID" value="NZ_JBHSWB010000001.1"/>
</dbReference>
<evidence type="ECO:0000256" key="7">
    <source>
        <dbReference type="SAM" id="MobiDB-lite"/>
    </source>
</evidence>
<keyword evidence="6" id="KW-0482">Metalloprotease</keyword>
<keyword evidence="10" id="KW-1185">Reference proteome</keyword>
<dbReference type="CDD" id="cd12797">
    <property type="entry name" value="M23_peptidase"/>
    <property type="match status" value="1"/>
</dbReference>
<dbReference type="PANTHER" id="PTHR21666">
    <property type="entry name" value="PEPTIDASE-RELATED"/>
    <property type="match status" value="1"/>
</dbReference>
<evidence type="ECO:0000313" key="9">
    <source>
        <dbReference type="EMBL" id="MFC6659375.1"/>
    </source>
</evidence>
<sequence length="578" mass="60468">MNTLRAGLLAVIGPQIIGGLQQLAAGMRSLADQANKADTTVKVFELTMKRFKVPLVEADATAQRLAQRFGASMTSVKDSITVLVRAGFRDMGVLEQTMTGAAASAIAFGRSAEDGFDRVADAAVTGLSAALNSIGISENLGPAMDKYAKSIGKTADELNEMQRAQMVANLVMKATATEVDALDAVLNDYTRAQQENKRAITEAREEIGRELMPVVAALTRETTRAIQSAMDWARENRGTLVPALKETAVFLTQTAQAVKVLIAFLGDLGALVGGVATALLGFGMIVTGGLKGGIDAALSEIQRLFSTTMTSLTALQTAWKQLMSGDLTGALQTARGAFASQWDALADIARNGAGNVFAGAQQGAQWGIETVFAGQDSLNTVGSRTNGAIMQGNASVVRVQDALGLISLPEFLKALGVGGYQVTQDFGATPYAQRMRGKPGYEDGTHKGVDIGTPMNTRVYAPTDGTIAFAGWDKSGFGNLVKLIDQQGRQILLGHLNSISEDLKKQLAQGNLKVSAGTLLGRTGSTGQSSGPHLHVEVRDAQGRPLDPRTLTPNPNLGMSGPAPTGTAGGQAPVIALR</sequence>
<dbReference type="InterPro" id="IPR011055">
    <property type="entry name" value="Dup_hybrid_motif"/>
</dbReference>
<dbReference type="InterPro" id="IPR016047">
    <property type="entry name" value="M23ase_b-sheet_dom"/>
</dbReference>
<evidence type="ECO:0000256" key="5">
    <source>
        <dbReference type="ARBA" id="ARBA00022833"/>
    </source>
</evidence>
<evidence type="ECO:0000256" key="6">
    <source>
        <dbReference type="ARBA" id="ARBA00023049"/>
    </source>
</evidence>
<gene>
    <name evidence="9" type="ORF">ACFP90_02555</name>
</gene>
<dbReference type="SUPFAM" id="SSF51261">
    <property type="entry name" value="Duplicated hybrid motif"/>
    <property type="match status" value="1"/>
</dbReference>
<evidence type="ECO:0000256" key="1">
    <source>
        <dbReference type="ARBA" id="ARBA00001947"/>
    </source>
</evidence>
<evidence type="ECO:0000256" key="4">
    <source>
        <dbReference type="ARBA" id="ARBA00022801"/>
    </source>
</evidence>
<feature type="domain" description="M23ase beta-sheet core" evidence="8">
    <location>
        <begin position="445"/>
        <end position="548"/>
    </location>
</feature>
<accession>A0ABW1ZFT0</accession>
<evidence type="ECO:0000256" key="3">
    <source>
        <dbReference type="ARBA" id="ARBA00022723"/>
    </source>
</evidence>
<keyword evidence="3" id="KW-0479">Metal-binding</keyword>
<dbReference type="Proteomes" id="UP001596317">
    <property type="component" value="Unassembled WGS sequence"/>
</dbReference>
<evidence type="ECO:0000313" key="10">
    <source>
        <dbReference type="Proteomes" id="UP001596317"/>
    </source>
</evidence>
<comment type="cofactor">
    <cofactor evidence="1">
        <name>Zn(2+)</name>
        <dbReference type="ChEBI" id="CHEBI:29105"/>
    </cofactor>
</comment>
<reference evidence="10" key="1">
    <citation type="journal article" date="2019" name="Int. J. Syst. Evol. Microbiol.">
        <title>The Global Catalogue of Microorganisms (GCM) 10K type strain sequencing project: providing services to taxonomists for standard genome sequencing and annotation.</title>
        <authorList>
            <consortium name="The Broad Institute Genomics Platform"/>
            <consortium name="The Broad Institute Genome Sequencing Center for Infectious Disease"/>
            <person name="Wu L."/>
            <person name="Ma J."/>
        </authorList>
    </citation>
    <scope>NUCLEOTIDE SEQUENCE [LARGE SCALE GENOMIC DNA]</scope>
    <source>
        <strain evidence="10">CCUG 63830</strain>
    </source>
</reference>
<organism evidence="9 10">
    <name type="scientific">Deinococcus multiflagellatus</name>
    <dbReference type="NCBI Taxonomy" id="1656887"/>
    <lineage>
        <taxon>Bacteria</taxon>
        <taxon>Thermotogati</taxon>
        <taxon>Deinococcota</taxon>
        <taxon>Deinococci</taxon>
        <taxon>Deinococcales</taxon>
        <taxon>Deinococcaceae</taxon>
        <taxon>Deinococcus</taxon>
    </lineage>
</organism>
<evidence type="ECO:0000259" key="8">
    <source>
        <dbReference type="Pfam" id="PF01551"/>
    </source>
</evidence>
<dbReference type="Gene3D" id="2.70.70.10">
    <property type="entry name" value="Glucose Permease (Domain IIA)"/>
    <property type="match status" value="1"/>
</dbReference>
<keyword evidence="4" id="KW-0378">Hydrolase</keyword>
<name>A0ABW1ZFT0_9DEIO</name>
<dbReference type="EMBL" id="JBHSWB010000001">
    <property type="protein sequence ID" value="MFC6659375.1"/>
    <property type="molecule type" value="Genomic_DNA"/>
</dbReference>
<dbReference type="PANTHER" id="PTHR21666:SF288">
    <property type="entry name" value="CELL DIVISION PROTEIN YTFB"/>
    <property type="match status" value="1"/>
</dbReference>
<comment type="caution">
    <text evidence="9">The sequence shown here is derived from an EMBL/GenBank/DDBJ whole genome shotgun (WGS) entry which is preliminary data.</text>
</comment>
<evidence type="ECO:0000256" key="2">
    <source>
        <dbReference type="ARBA" id="ARBA00022670"/>
    </source>
</evidence>
<keyword evidence="2" id="KW-0645">Protease</keyword>
<dbReference type="InterPro" id="IPR050570">
    <property type="entry name" value="Cell_wall_metabolism_enzyme"/>
</dbReference>
<dbReference type="Pfam" id="PF01551">
    <property type="entry name" value="Peptidase_M23"/>
    <property type="match status" value="1"/>
</dbReference>
<proteinExistence type="predicted"/>
<protein>
    <submittedName>
        <fullName evidence="9">Peptidoglycan DD-metalloendopeptidase family protein</fullName>
    </submittedName>
</protein>
<keyword evidence="5" id="KW-0862">Zinc</keyword>